<evidence type="ECO:0000313" key="3">
    <source>
        <dbReference type="EMBL" id="KAF1488554.1"/>
    </source>
</evidence>
<feature type="non-terminal residue" evidence="3">
    <location>
        <position position="1"/>
    </location>
</feature>
<reference evidence="3" key="1">
    <citation type="journal article" date="2019" name="Gigascience">
        <title>High-coverage genomes to elucidate the evolution of penguins.</title>
        <authorList>
            <person name="Pan H."/>
            <person name="Cole T.L."/>
            <person name="Bi X."/>
            <person name="Fang M."/>
            <person name="Zhou C."/>
            <person name="Yang Z."/>
            <person name="Ksepka D.T."/>
            <person name="Hart T."/>
            <person name="Bouzat J.L."/>
            <person name="Argilla L.S."/>
            <person name="Bertelsen M.F."/>
            <person name="Boersma P.D."/>
            <person name="Bost C.A."/>
            <person name="Cherel Y."/>
            <person name="Dann P."/>
            <person name="Fiddaman S.R."/>
            <person name="Howard P."/>
            <person name="Labuschagne K."/>
            <person name="Mattern T."/>
            <person name="Miller G."/>
            <person name="Parker P."/>
            <person name="Phillips R.A."/>
            <person name="Quillfeldt P."/>
            <person name="Ryan P.G."/>
            <person name="Taylor H."/>
            <person name="Thompson D.R."/>
            <person name="Young M.J."/>
            <person name="Ellegaard M.R."/>
            <person name="Gilbert M.T.P."/>
            <person name="Sinding M.S."/>
            <person name="Pacheco G."/>
            <person name="Shepherd L.D."/>
            <person name="Tennyson A.J.D."/>
            <person name="Grosser S."/>
            <person name="Kay E."/>
            <person name="Nupen L.J."/>
            <person name="Ellenberg U."/>
            <person name="Houston D.M."/>
            <person name="Reeve A.H."/>
            <person name="Johnson K."/>
            <person name="Masello J.F."/>
            <person name="Stracke T."/>
            <person name="McKinlay B."/>
            <person name="Borboroglu P.G."/>
            <person name="Zhang D.X."/>
            <person name="Zhang G."/>
        </authorList>
    </citation>
    <scope>NUCLEOTIDE SEQUENCE</scope>
    <source>
        <strain evidence="3">10/9/18-1</strain>
    </source>
</reference>
<gene>
    <name evidence="3" type="primary">AATF</name>
    <name evidence="3" type="ORF">FQV18_0014393</name>
</gene>
<dbReference type="PANTHER" id="PTHR15565">
    <property type="entry name" value="AATF PROTEIN APOPTOSIS ANTAGONIZING TRANSCRIPTION FACTOR"/>
    <property type="match status" value="1"/>
</dbReference>
<proteinExistence type="predicted"/>
<dbReference type="EMBL" id="VULB01007719">
    <property type="protein sequence ID" value="KAF1488554.1"/>
    <property type="molecule type" value="Genomic_DNA"/>
</dbReference>
<feature type="region of interest" description="Disordered" evidence="1">
    <location>
        <begin position="56"/>
        <end position="196"/>
    </location>
</feature>
<dbReference type="InterPro" id="IPR039223">
    <property type="entry name" value="AATF/Bfr2"/>
</dbReference>
<feature type="compositionally biased region" description="Basic and acidic residues" evidence="1">
    <location>
        <begin position="162"/>
        <end position="175"/>
    </location>
</feature>
<dbReference type="GO" id="GO:0005730">
    <property type="term" value="C:nucleolus"/>
    <property type="evidence" value="ECO:0007669"/>
    <property type="project" value="TreeGrafter"/>
</dbReference>
<dbReference type="Proteomes" id="UP000818537">
    <property type="component" value="Unassembled WGS sequence"/>
</dbReference>
<dbReference type="AlphaFoldDB" id="A0A8S9ERH7"/>
<feature type="compositionally biased region" description="Acidic residues" evidence="1">
    <location>
        <begin position="142"/>
        <end position="161"/>
    </location>
</feature>
<accession>A0A8S9ERH7</accession>
<feature type="non-terminal residue" evidence="3">
    <location>
        <position position="249"/>
    </location>
</feature>
<name>A0A8S9ERH7_EUDMI</name>
<dbReference type="GO" id="GO:0006357">
    <property type="term" value="P:regulation of transcription by RNA polymerase II"/>
    <property type="evidence" value="ECO:0007669"/>
    <property type="project" value="TreeGrafter"/>
</dbReference>
<dbReference type="InterPro" id="IPR025160">
    <property type="entry name" value="AATF"/>
</dbReference>
<dbReference type="Pfam" id="PF13339">
    <property type="entry name" value="AATF-Che1"/>
    <property type="match status" value="1"/>
</dbReference>
<organism evidence="3 4">
    <name type="scientific">Eudyptula minor novaehollandiae</name>
    <name type="common">Australian little penguin</name>
    <dbReference type="NCBI Taxonomy" id="2052820"/>
    <lineage>
        <taxon>Eukaryota</taxon>
        <taxon>Metazoa</taxon>
        <taxon>Chordata</taxon>
        <taxon>Craniata</taxon>
        <taxon>Vertebrata</taxon>
        <taxon>Euteleostomi</taxon>
        <taxon>Archelosauria</taxon>
        <taxon>Archosauria</taxon>
        <taxon>Dinosauria</taxon>
        <taxon>Saurischia</taxon>
        <taxon>Theropoda</taxon>
        <taxon>Coelurosauria</taxon>
        <taxon>Aves</taxon>
        <taxon>Neognathae</taxon>
        <taxon>Neoaves</taxon>
        <taxon>Aequornithes</taxon>
        <taxon>Sphenisciformes</taxon>
        <taxon>Spheniscidae</taxon>
        <taxon>Eudyptula</taxon>
    </lineage>
</organism>
<feature type="compositionally biased region" description="Acidic residues" evidence="1">
    <location>
        <begin position="98"/>
        <end position="110"/>
    </location>
</feature>
<dbReference type="PANTHER" id="PTHR15565:SF0">
    <property type="entry name" value="PROTEIN AATF"/>
    <property type="match status" value="1"/>
</dbReference>
<evidence type="ECO:0000313" key="4">
    <source>
        <dbReference type="Proteomes" id="UP000818537"/>
    </source>
</evidence>
<evidence type="ECO:0000259" key="2">
    <source>
        <dbReference type="Pfam" id="PF13339"/>
    </source>
</evidence>
<comment type="caution">
    <text evidence="3">The sequence shown here is derived from an EMBL/GenBank/DDBJ whole genome shotgun (WGS) entry which is preliminary data.</text>
</comment>
<sequence>ATVAKVIDKFEDETADDIFPVGNIRKKASASLLEADKRYSGKATSRKALQEELWGDALSEEGSAEEALDEWYSGSEDAEENGSLGTKPKEEPSSAGSDQEDDLEDDEETDLSAKAKAPKFSFQNITDFEKFTEGMDDVGSSEGEDEDDASMEEGSDEEEYGSENHDDVKETKDGEGDGGMMTFSKGQEAEEVEKGKAVKNQLALWDQLLEGRIKMQKALVTVNRLPQPDTYPVFRKEGGQEFDNAVENC</sequence>
<feature type="domain" description="AATF leucine zipper-containing" evidence="2">
    <location>
        <begin position="191"/>
        <end position="249"/>
    </location>
</feature>
<protein>
    <submittedName>
        <fullName evidence="3">Protein AATF</fullName>
    </submittedName>
</protein>
<evidence type="ECO:0000256" key="1">
    <source>
        <dbReference type="SAM" id="MobiDB-lite"/>
    </source>
</evidence>
<feature type="compositionally biased region" description="Acidic residues" evidence="1">
    <location>
        <begin position="58"/>
        <end position="69"/>
    </location>
</feature>